<dbReference type="GO" id="GO:0005525">
    <property type="term" value="F:GTP binding"/>
    <property type="evidence" value="ECO:0007669"/>
    <property type="project" value="UniProtKB-UniRule"/>
</dbReference>
<dbReference type="GO" id="GO:0061798">
    <property type="term" value="F:GTP 3',8'-cyclase activity"/>
    <property type="evidence" value="ECO:0007669"/>
    <property type="project" value="UniProtKB-UniRule"/>
</dbReference>
<dbReference type="EMBL" id="SLXI01000002">
    <property type="protein sequence ID" value="TCP13315.1"/>
    <property type="molecule type" value="Genomic_DNA"/>
</dbReference>
<reference evidence="14 15" key="1">
    <citation type="submission" date="2019-03" db="EMBL/GenBank/DDBJ databases">
        <title>Genomic Encyclopedia of Type Strains, Phase IV (KMG-IV): sequencing the most valuable type-strain genomes for metagenomic binning, comparative biology and taxonomic classification.</title>
        <authorList>
            <person name="Goeker M."/>
        </authorList>
    </citation>
    <scope>NUCLEOTIDE SEQUENCE [LARGE SCALE GENOMIC DNA]</scope>
    <source>
        <strain evidence="14 15">DSM 28231</strain>
    </source>
</reference>
<feature type="binding site" evidence="12">
    <location>
        <position position="308"/>
    </location>
    <ligand>
        <name>[4Fe-4S] cluster</name>
        <dbReference type="ChEBI" id="CHEBI:49883"/>
        <label>2</label>
        <note>4Fe-4S-substrate</note>
    </ligand>
</feature>
<keyword evidence="6 12" id="KW-0408">Iron</keyword>
<dbReference type="SFLD" id="SFLDG01383">
    <property type="entry name" value="cyclic_pyranopterin_phosphate"/>
    <property type="match status" value="1"/>
</dbReference>
<dbReference type="GO" id="GO:1904047">
    <property type="term" value="F:S-adenosyl-L-methionine binding"/>
    <property type="evidence" value="ECO:0007669"/>
    <property type="project" value="UniProtKB-UniRule"/>
</dbReference>
<dbReference type="Pfam" id="PF06463">
    <property type="entry name" value="Mob_synth_C"/>
    <property type="match status" value="1"/>
</dbReference>
<keyword evidence="4 12" id="KW-0479">Metal-binding</keyword>
<comment type="catalytic activity">
    <reaction evidence="11 12">
        <text>GTP + AH2 + S-adenosyl-L-methionine = (8S)-3',8-cyclo-7,8-dihydroguanosine 5'-triphosphate + 5'-deoxyadenosine + L-methionine + A + H(+)</text>
        <dbReference type="Rhea" id="RHEA:49576"/>
        <dbReference type="ChEBI" id="CHEBI:13193"/>
        <dbReference type="ChEBI" id="CHEBI:15378"/>
        <dbReference type="ChEBI" id="CHEBI:17319"/>
        <dbReference type="ChEBI" id="CHEBI:17499"/>
        <dbReference type="ChEBI" id="CHEBI:37565"/>
        <dbReference type="ChEBI" id="CHEBI:57844"/>
        <dbReference type="ChEBI" id="CHEBI:59789"/>
        <dbReference type="ChEBI" id="CHEBI:131766"/>
        <dbReference type="EC" id="4.1.99.22"/>
    </reaction>
</comment>
<evidence type="ECO:0000256" key="7">
    <source>
        <dbReference type="ARBA" id="ARBA00023014"/>
    </source>
</evidence>
<dbReference type="InterPro" id="IPR058240">
    <property type="entry name" value="rSAM_sf"/>
</dbReference>
<dbReference type="SMART" id="SM00729">
    <property type="entry name" value="Elp3"/>
    <property type="match status" value="1"/>
</dbReference>
<feature type="binding site" evidence="12">
    <location>
        <position position="65"/>
    </location>
    <ligand>
        <name>S-adenosyl-L-methionine</name>
        <dbReference type="ChEBI" id="CHEBI:59789"/>
    </ligand>
</feature>
<name>A0A4R2N180_9PAST</name>
<keyword evidence="3 12" id="KW-0949">S-adenosyl-L-methionine</keyword>
<dbReference type="GO" id="GO:0061799">
    <property type="term" value="F:cyclic pyranopterin monophosphate synthase activity"/>
    <property type="evidence" value="ECO:0007669"/>
    <property type="project" value="TreeGrafter"/>
</dbReference>
<keyword evidence="15" id="KW-1185">Reference proteome</keyword>
<comment type="similarity">
    <text evidence="12">Belongs to the radical SAM superfamily. MoaA family.</text>
</comment>
<comment type="cofactor">
    <cofactor evidence="12">
        <name>[4Fe-4S] cluster</name>
        <dbReference type="ChEBI" id="CHEBI:49883"/>
    </cofactor>
    <text evidence="12">Binds 2 [4Fe-4S] clusters. Binds 1 [4Fe-4S] cluster coordinated with 3 cysteines and an exchangeable S-adenosyl-L-methionine and 1 [4Fe-4S] cluster coordinated with 3 cysteines and the GTP-derived substrate.</text>
</comment>
<dbReference type="InterPro" id="IPR013483">
    <property type="entry name" value="MoaA"/>
</dbReference>
<feature type="binding site" evidence="12">
    <location>
        <position position="133"/>
    </location>
    <ligand>
        <name>GTP</name>
        <dbReference type="ChEBI" id="CHEBI:37565"/>
    </ligand>
</feature>
<evidence type="ECO:0000256" key="6">
    <source>
        <dbReference type="ARBA" id="ARBA00023004"/>
    </source>
</evidence>
<comment type="subunit">
    <text evidence="12">Monomer and homodimer.</text>
</comment>
<dbReference type="SFLD" id="SFLDS00029">
    <property type="entry name" value="Radical_SAM"/>
    <property type="match status" value="1"/>
</dbReference>
<dbReference type="SFLD" id="SFLDG01386">
    <property type="entry name" value="main_SPASM_domain-containing"/>
    <property type="match status" value="1"/>
</dbReference>
<feature type="binding site" evidence="12">
    <location>
        <position position="294"/>
    </location>
    <ligand>
        <name>[4Fe-4S] cluster</name>
        <dbReference type="ChEBI" id="CHEBI:49883"/>
        <label>2</label>
        <note>4Fe-4S-substrate</note>
    </ligand>
</feature>
<comment type="function">
    <text evidence="12">Catalyzes the cyclization of GTP to (8S)-3',8-cyclo-7,8-dihydroguanosine 5'-triphosphate.</text>
</comment>
<feature type="domain" description="Radical SAM core" evidence="13">
    <location>
        <begin position="43"/>
        <end position="269"/>
    </location>
</feature>
<feature type="binding site" evidence="12">
    <location>
        <position position="194"/>
    </location>
    <ligand>
        <name>GTP</name>
        <dbReference type="ChEBI" id="CHEBI:37565"/>
    </ligand>
</feature>
<feature type="binding site" evidence="12">
    <location>
        <position position="66"/>
    </location>
    <ligand>
        <name>[4Fe-4S] cluster</name>
        <dbReference type="ChEBI" id="CHEBI:49883"/>
        <label>1</label>
        <note>4Fe-4S-S-AdoMet</note>
    </ligand>
</feature>
<keyword evidence="8 12" id="KW-0342">GTP-binding</keyword>
<protein>
    <recommendedName>
        <fullName evidence="1 12">GTP 3',8-cyclase</fullName>
        <ecNumber evidence="1 12">4.1.99.22</ecNumber>
    </recommendedName>
    <alternativeName>
        <fullName evidence="12">Molybdenum cofactor biosynthesis protein A</fullName>
    </alternativeName>
</protein>
<dbReference type="InterPro" id="IPR050105">
    <property type="entry name" value="MoCo_biosynth_MoaA/MoaC"/>
</dbReference>
<dbReference type="InterPro" id="IPR010505">
    <property type="entry name" value="MoaA_twitch"/>
</dbReference>
<dbReference type="AlphaFoldDB" id="A0A4R2N180"/>
<keyword evidence="9 12" id="KW-0501">Molybdenum cofactor biosynthesis</keyword>
<evidence type="ECO:0000256" key="5">
    <source>
        <dbReference type="ARBA" id="ARBA00022741"/>
    </source>
</evidence>
<evidence type="ECO:0000313" key="15">
    <source>
        <dbReference type="Proteomes" id="UP000294841"/>
    </source>
</evidence>
<dbReference type="GO" id="GO:0006777">
    <property type="term" value="P:Mo-molybdopterin cofactor biosynthetic process"/>
    <property type="evidence" value="ECO:0007669"/>
    <property type="project" value="UniProtKB-UniRule"/>
</dbReference>
<keyword evidence="7 12" id="KW-0411">Iron-sulfur</keyword>
<sequence length="363" mass="41561">MPVTLSYSGIILETVYPIVVLQRCPMQKTIPIKNVGMSNLVDNFQREYYYLRLSITDICNFRCNYCLPNGYQPEKNKPSFLTLSEIENLIAAFATLGAEKVRITGGEPTLRKDFLSIVESINQVENIKQIALTTNGYRMLKDVDDWKKAGITSINVSVDSLDPRMFYSITGVNKFDEIMRGIDRAFDIGYQKIKVNSVLMKSINDHEFNQFLLWIKNKPIQMRFIELMQTGEMDNFFNKYHLSGKVLEEKLLRSGWKLLPKSYLDGPAKVFKHPDYQGEIGLIMPYEKNFCASCNRLRVSSNGKLHLCLFGEEGIDLRDLLQSHEQSTLLQARIFSALQGKREHHFLHNGDSGIRQHLASIGG</sequence>
<evidence type="ECO:0000256" key="4">
    <source>
        <dbReference type="ARBA" id="ARBA00022723"/>
    </source>
</evidence>
<evidence type="ECO:0000313" key="14">
    <source>
        <dbReference type="EMBL" id="TCP13315.1"/>
    </source>
</evidence>
<dbReference type="InterPro" id="IPR006638">
    <property type="entry name" value="Elp3/MiaA/NifB-like_rSAM"/>
</dbReference>
<dbReference type="InterPro" id="IPR000385">
    <property type="entry name" value="MoaA_NifB_PqqE_Fe-S-bd_CS"/>
</dbReference>
<evidence type="ECO:0000259" key="13">
    <source>
        <dbReference type="PROSITE" id="PS51918"/>
    </source>
</evidence>
<dbReference type="UniPathway" id="UPA00344"/>
<keyword evidence="5 12" id="KW-0547">Nucleotide-binding</keyword>
<dbReference type="InterPro" id="IPR013785">
    <property type="entry name" value="Aldolase_TIM"/>
</dbReference>
<dbReference type="SUPFAM" id="SSF102114">
    <property type="entry name" value="Radical SAM enzymes"/>
    <property type="match status" value="1"/>
</dbReference>
<dbReference type="Proteomes" id="UP000294841">
    <property type="component" value="Unassembled WGS sequence"/>
</dbReference>
<evidence type="ECO:0000256" key="8">
    <source>
        <dbReference type="ARBA" id="ARBA00023134"/>
    </source>
</evidence>
<gene>
    <name evidence="12" type="primary">moaA</name>
    <name evidence="14" type="ORF">EV697_102194</name>
</gene>
<dbReference type="PANTHER" id="PTHR22960:SF28">
    <property type="entry name" value="GTP 3',8-CYCLASE"/>
    <property type="match status" value="1"/>
</dbReference>
<dbReference type="PROSITE" id="PS51918">
    <property type="entry name" value="RADICAL_SAM"/>
    <property type="match status" value="1"/>
</dbReference>
<evidence type="ECO:0000256" key="10">
    <source>
        <dbReference type="ARBA" id="ARBA00023239"/>
    </source>
</evidence>
<feature type="binding site" evidence="12">
    <location>
        <position position="228"/>
    </location>
    <ligand>
        <name>S-adenosyl-L-methionine</name>
        <dbReference type="ChEBI" id="CHEBI:59789"/>
    </ligand>
</feature>
<evidence type="ECO:0000256" key="1">
    <source>
        <dbReference type="ARBA" id="ARBA00012167"/>
    </source>
</evidence>
<dbReference type="PANTHER" id="PTHR22960">
    <property type="entry name" value="MOLYBDOPTERIN COFACTOR SYNTHESIS PROTEIN A"/>
    <property type="match status" value="1"/>
</dbReference>
<comment type="caution">
    <text evidence="14">The sequence shown here is derived from an EMBL/GenBank/DDBJ whole genome shotgun (WGS) entry which is preliminary data.</text>
</comment>
<comment type="pathway">
    <text evidence="12">Cofactor biosynthesis; molybdopterin biosynthesis.</text>
</comment>
<dbReference type="FunFam" id="3.20.20.70:FF:000057">
    <property type="entry name" value="GTP 3',8-cyclase"/>
    <property type="match status" value="1"/>
</dbReference>
<dbReference type="NCBIfam" id="TIGR02666">
    <property type="entry name" value="moaA"/>
    <property type="match status" value="1"/>
</dbReference>
<dbReference type="PROSITE" id="PS01305">
    <property type="entry name" value="MOAA_NIFB_PQQE"/>
    <property type="match status" value="1"/>
</dbReference>
<evidence type="ECO:0000256" key="2">
    <source>
        <dbReference type="ARBA" id="ARBA00022485"/>
    </source>
</evidence>
<dbReference type="InterPro" id="IPR040064">
    <property type="entry name" value="MoaA-like"/>
</dbReference>
<feature type="binding site" evidence="12">
    <location>
        <begin position="296"/>
        <end position="298"/>
    </location>
    <ligand>
        <name>GTP</name>
        <dbReference type="ChEBI" id="CHEBI:37565"/>
    </ligand>
</feature>
<feature type="binding site" evidence="12">
    <location>
        <position position="52"/>
    </location>
    <ligand>
        <name>GTP</name>
        <dbReference type="ChEBI" id="CHEBI:37565"/>
    </ligand>
</feature>
<dbReference type="CDD" id="cd21117">
    <property type="entry name" value="Twitch_MoaA"/>
    <property type="match status" value="1"/>
</dbReference>
<dbReference type="EC" id="4.1.99.22" evidence="1 12"/>
<feature type="binding site" evidence="12">
    <location>
        <position position="106"/>
    </location>
    <ligand>
        <name>S-adenosyl-L-methionine</name>
        <dbReference type="ChEBI" id="CHEBI:59789"/>
    </ligand>
</feature>
<feature type="binding site" evidence="12">
    <location>
        <position position="63"/>
    </location>
    <ligand>
        <name>[4Fe-4S] cluster</name>
        <dbReference type="ChEBI" id="CHEBI:49883"/>
        <label>1</label>
        <note>4Fe-4S-S-AdoMet</note>
    </ligand>
</feature>
<organism evidence="14 15">
    <name type="scientific">Bisgaardia hudsonensis</name>
    <dbReference type="NCBI Taxonomy" id="109472"/>
    <lineage>
        <taxon>Bacteria</taxon>
        <taxon>Pseudomonadati</taxon>
        <taxon>Pseudomonadota</taxon>
        <taxon>Gammaproteobacteria</taxon>
        <taxon>Pasteurellales</taxon>
        <taxon>Pasteurellaceae</taxon>
        <taxon>Bisgaardia</taxon>
    </lineage>
</organism>
<accession>A0A4R2N180</accession>
<keyword evidence="10 12" id="KW-0456">Lyase</keyword>
<evidence type="ECO:0000256" key="12">
    <source>
        <dbReference type="HAMAP-Rule" id="MF_01225"/>
    </source>
</evidence>
<evidence type="ECO:0000256" key="9">
    <source>
        <dbReference type="ARBA" id="ARBA00023150"/>
    </source>
</evidence>
<proteinExistence type="inferred from homology"/>
<dbReference type="CDD" id="cd01335">
    <property type="entry name" value="Radical_SAM"/>
    <property type="match status" value="1"/>
</dbReference>
<keyword evidence="2 12" id="KW-0004">4Fe-4S</keyword>
<dbReference type="InterPro" id="IPR007197">
    <property type="entry name" value="rSAM"/>
</dbReference>
<evidence type="ECO:0000256" key="3">
    <source>
        <dbReference type="ARBA" id="ARBA00022691"/>
    </source>
</evidence>
<evidence type="ECO:0000256" key="11">
    <source>
        <dbReference type="ARBA" id="ARBA00048697"/>
    </source>
</evidence>
<feature type="binding site" evidence="12">
    <location>
        <position position="157"/>
    </location>
    <ligand>
        <name>S-adenosyl-L-methionine</name>
        <dbReference type="ChEBI" id="CHEBI:59789"/>
    </ligand>
</feature>
<dbReference type="Pfam" id="PF04055">
    <property type="entry name" value="Radical_SAM"/>
    <property type="match status" value="1"/>
</dbReference>
<dbReference type="SFLD" id="SFLDG01067">
    <property type="entry name" value="SPASM/twitch_domain_containing"/>
    <property type="match status" value="1"/>
</dbReference>
<dbReference type="GO" id="GO:0051539">
    <property type="term" value="F:4 iron, 4 sulfur cluster binding"/>
    <property type="evidence" value="ECO:0007669"/>
    <property type="project" value="UniProtKB-UniRule"/>
</dbReference>
<dbReference type="HAMAP" id="MF_01225_B">
    <property type="entry name" value="MoaA_B"/>
    <property type="match status" value="1"/>
</dbReference>
<feature type="binding site" evidence="12">
    <location>
        <position position="291"/>
    </location>
    <ligand>
        <name>[4Fe-4S] cluster</name>
        <dbReference type="ChEBI" id="CHEBI:49883"/>
        <label>2</label>
        <note>4Fe-4S-substrate</note>
    </ligand>
</feature>
<feature type="binding site" evidence="12">
    <location>
        <position position="102"/>
    </location>
    <ligand>
        <name>GTP</name>
        <dbReference type="ChEBI" id="CHEBI:37565"/>
    </ligand>
</feature>
<feature type="binding site" evidence="12">
    <location>
        <position position="59"/>
    </location>
    <ligand>
        <name>[4Fe-4S] cluster</name>
        <dbReference type="ChEBI" id="CHEBI:49883"/>
        <label>1</label>
        <note>4Fe-4S-S-AdoMet</note>
    </ligand>
</feature>
<dbReference type="GO" id="GO:0046872">
    <property type="term" value="F:metal ion binding"/>
    <property type="evidence" value="ECO:0007669"/>
    <property type="project" value="UniProtKB-KW"/>
</dbReference>
<dbReference type="Gene3D" id="3.20.20.70">
    <property type="entry name" value="Aldolase class I"/>
    <property type="match status" value="1"/>
</dbReference>